<dbReference type="PANTHER" id="PTHR33303:SF2">
    <property type="entry name" value="COA-BINDING DOMAIN-CONTAINING PROTEIN"/>
    <property type="match status" value="1"/>
</dbReference>
<dbReference type="RefSeq" id="WP_095596859.1">
    <property type="nucleotide sequence ID" value="NZ_BMKN01000001.1"/>
</dbReference>
<sequence>MPDNTSNETLRGILEETKTIAAVGVSTNPVRPSYFVVRYLHYRGYNMIPVNPAYAGQKVFGKEVLASLADIPKDQTVDMVEVFRRSEAIPGILDEALEHLAGLKTLWMQFGIYNEDAAETASAAGLRVVQDRCPKIEYQRLFGELRKAGINTGIISAKLPELRP</sequence>
<evidence type="ECO:0000313" key="3">
    <source>
        <dbReference type="Proteomes" id="UP000606730"/>
    </source>
</evidence>
<evidence type="ECO:0000259" key="1">
    <source>
        <dbReference type="SMART" id="SM00881"/>
    </source>
</evidence>
<dbReference type="AlphaFoldDB" id="A0A917AA50"/>
<dbReference type="SUPFAM" id="SSF51735">
    <property type="entry name" value="NAD(P)-binding Rossmann-fold domains"/>
    <property type="match status" value="1"/>
</dbReference>
<comment type="caution">
    <text evidence="2">The sequence shown here is derived from an EMBL/GenBank/DDBJ whole genome shotgun (WGS) entry which is preliminary data.</text>
</comment>
<accession>A0A917AA50</accession>
<dbReference type="Pfam" id="PF13380">
    <property type="entry name" value="CoA_binding_2"/>
    <property type="match status" value="1"/>
</dbReference>
<dbReference type="SMART" id="SM00881">
    <property type="entry name" value="CoA_binding"/>
    <property type="match status" value="1"/>
</dbReference>
<protein>
    <submittedName>
        <fullName evidence="2">CoA-binding protein</fullName>
    </submittedName>
</protein>
<dbReference type="InterPro" id="IPR036291">
    <property type="entry name" value="NAD(P)-bd_dom_sf"/>
</dbReference>
<dbReference type="InterPro" id="IPR003781">
    <property type="entry name" value="CoA-bd"/>
</dbReference>
<dbReference type="Gene3D" id="3.40.50.720">
    <property type="entry name" value="NAD(P)-binding Rossmann-like Domain"/>
    <property type="match status" value="1"/>
</dbReference>
<evidence type="ECO:0000313" key="2">
    <source>
        <dbReference type="EMBL" id="GGE37738.1"/>
    </source>
</evidence>
<reference evidence="2" key="1">
    <citation type="journal article" date="2014" name="Int. J. Syst. Evol. Microbiol.">
        <title>Complete genome sequence of Corynebacterium casei LMG S-19264T (=DSM 44701T), isolated from a smear-ripened cheese.</title>
        <authorList>
            <consortium name="US DOE Joint Genome Institute (JGI-PGF)"/>
            <person name="Walter F."/>
            <person name="Albersmeier A."/>
            <person name="Kalinowski J."/>
            <person name="Ruckert C."/>
        </authorList>
    </citation>
    <scope>NUCLEOTIDE SEQUENCE</scope>
    <source>
        <strain evidence="2">CGMCC 1.16012</strain>
    </source>
</reference>
<dbReference type="OrthoDB" id="9804695at2"/>
<dbReference type="Proteomes" id="UP000606730">
    <property type="component" value="Unassembled WGS sequence"/>
</dbReference>
<name>A0A917AA50_9RHOB</name>
<proteinExistence type="predicted"/>
<feature type="domain" description="CoA-binding" evidence="1">
    <location>
        <begin position="13"/>
        <end position="112"/>
    </location>
</feature>
<reference evidence="2" key="2">
    <citation type="submission" date="2020-09" db="EMBL/GenBank/DDBJ databases">
        <authorList>
            <person name="Sun Q."/>
            <person name="Zhou Y."/>
        </authorList>
    </citation>
    <scope>NUCLEOTIDE SEQUENCE</scope>
    <source>
        <strain evidence="2">CGMCC 1.16012</strain>
    </source>
</reference>
<dbReference type="PANTHER" id="PTHR33303">
    <property type="entry name" value="CYTOPLASMIC PROTEIN-RELATED"/>
    <property type="match status" value="1"/>
</dbReference>
<organism evidence="2 3">
    <name type="scientific">Actibacterium pelagium</name>
    <dbReference type="NCBI Taxonomy" id="2029103"/>
    <lineage>
        <taxon>Bacteria</taxon>
        <taxon>Pseudomonadati</taxon>
        <taxon>Pseudomonadota</taxon>
        <taxon>Alphaproteobacteria</taxon>
        <taxon>Rhodobacterales</taxon>
        <taxon>Roseobacteraceae</taxon>
        <taxon>Actibacterium</taxon>
    </lineage>
</organism>
<keyword evidence="3" id="KW-1185">Reference proteome</keyword>
<gene>
    <name evidence="2" type="ORF">GCM10011517_01890</name>
</gene>
<dbReference type="EMBL" id="BMKN01000001">
    <property type="protein sequence ID" value="GGE37738.1"/>
    <property type="molecule type" value="Genomic_DNA"/>
</dbReference>